<evidence type="ECO:0000256" key="2">
    <source>
        <dbReference type="ARBA" id="ARBA00007441"/>
    </source>
</evidence>
<comment type="similarity">
    <text evidence="2 7">Belongs to the class-I pyridoxal-phosphate-dependent aminotransferase family.</text>
</comment>
<sequence length="385" mass="41663">MPLKVARRGQVPPFIVMDVLRAANEKAAAGERVLHLEVGQPGTPAPAGVRAAAARALEGQNLGYTDAFGITPLREAIARHCENSYGVQVSPGRVATTVGSSGGFLLSFLAAFEAGDRVALAAPGYPAYRNILEALGIEAVLLETELEHRFQPTPELLDSAGPLDGLIIASPSNPTGTMLGREEMAALVQWCESHDVRLISDEIYHGITFGERSVSALEFTDQAVVVNSFSKYFSMTGWRLGWLILPEDLLRSVECLAQNLFISPPSLSQAAAVAAFECHAELQEHLAGYARKRALLLEELPKAGFGQLAPADGAFYLYADVGHLTGDSEALCRQLLDETGVALTPGTDFDPIRGKHYLRFSFAAAEDDIAEAARRLIDWHERRRR</sequence>
<proteinExistence type="inferred from homology"/>
<evidence type="ECO:0000256" key="3">
    <source>
        <dbReference type="ARBA" id="ARBA00022576"/>
    </source>
</evidence>
<name>A0ABT5YJ80_9PROT</name>
<dbReference type="Proteomes" id="UP001215503">
    <property type="component" value="Unassembled WGS sequence"/>
</dbReference>
<organism evidence="9 10">
    <name type="scientific">Aquibaculum arenosum</name>
    <dbReference type="NCBI Taxonomy" id="3032591"/>
    <lineage>
        <taxon>Bacteria</taxon>
        <taxon>Pseudomonadati</taxon>
        <taxon>Pseudomonadota</taxon>
        <taxon>Alphaproteobacteria</taxon>
        <taxon>Rhodospirillales</taxon>
        <taxon>Rhodovibrionaceae</taxon>
        <taxon>Aquibaculum</taxon>
    </lineage>
</organism>
<keyword evidence="3 7" id="KW-0032">Aminotransferase</keyword>
<evidence type="ECO:0000256" key="7">
    <source>
        <dbReference type="RuleBase" id="RU000481"/>
    </source>
</evidence>
<dbReference type="InterPro" id="IPR015421">
    <property type="entry name" value="PyrdxlP-dep_Trfase_major"/>
</dbReference>
<dbReference type="InterPro" id="IPR015424">
    <property type="entry name" value="PyrdxlP-dep_Trfase"/>
</dbReference>
<dbReference type="RefSeq" id="WP_275820009.1">
    <property type="nucleotide sequence ID" value="NZ_JARHUD010000002.1"/>
</dbReference>
<evidence type="ECO:0000256" key="6">
    <source>
        <dbReference type="ARBA" id="ARBA00049185"/>
    </source>
</evidence>
<gene>
    <name evidence="9" type="ORF">P2G67_03315</name>
</gene>
<accession>A0ABT5YJ80</accession>
<comment type="cofactor">
    <cofactor evidence="1 7">
        <name>pyridoxal 5'-phosphate</name>
        <dbReference type="ChEBI" id="CHEBI:597326"/>
    </cofactor>
</comment>
<dbReference type="EMBL" id="JARHUD010000002">
    <property type="protein sequence ID" value="MDF2095000.1"/>
    <property type="molecule type" value="Genomic_DNA"/>
</dbReference>
<keyword evidence="4 7" id="KW-0808">Transferase</keyword>
<dbReference type="PROSITE" id="PS00105">
    <property type="entry name" value="AA_TRANSFER_CLASS_1"/>
    <property type="match status" value="1"/>
</dbReference>
<dbReference type="PANTHER" id="PTHR46383">
    <property type="entry name" value="ASPARTATE AMINOTRANSFERASE"/>
    <property type="match status" value="1"/>
</dbReference>
<keyword evidence="10" id="KW-1185">Reference proteome</keyword>
<dbReference type="GO" id="GO:0008483">
    <property type="term" value="F:transaminase activity"/>
    <property type="evidence" value="ECO:0007669"/>
    <property type="project" value="UniProtKB-KW"/>
</dbReference>
<evidence type="ECO:0000256" key="5">
    <source>
        <dbReference type="ARBA" id="ARBA00022898"/>
    </source>
</evidence>
<evidence type="ECO:0000256" key="1">
    <source>
        <dbReference type="ARBA" id="ARBA00001933"/>
    </source>
</evidence>
<dbReference type="InterPro" id="IPR004838">
    <property type="entry name" value="NHTrfase_class1_PyrdxlP-BS"/>
</dbReference>
<evidence type="ECO:0000256" key="4">
    <source>
        <dbReference type="ARBA" id="ARBA00022679"/>
    </source>
</evidence>
<evidence type="ECO:0000313" key="9">
    <source>
        <dbReference type="EMBL" id="MDF2095000.1"/>
    </source>
</evidence>
<dbReference type="EC" id="2.6.1.-" evidence="7"/>
<protein>
    <recommendedName>
        <fullName evidence="7">Aminotransferase</fullName>
        <ecNumber evidence="7">2.6.1.-</ecNumber>
    </recommendedName>
</protein>
<evidence type="ECO:0000259" key="8">
    <source>
        <dbReference type="Pfam" id="PF00155"/>
    </source>
</evidence>
<dbReference type="InterPro" id="IPR004839">
    <property type="entry name" value="Aminotransferase_I/II_large"/>
</dbReference>
<dbReference type="Gene3D" id="3.40.640.10">
    <property type="entry name" value="Type I PLP-dependent aspartate aminotransferase-like (Major domain)"/>
    <property type="match status" value="1"/>
</dbReference>
<comment type="catalytic activity">
    <reaction evidence="6">
        <text>L-aspartate + 2-oxoglutarate = oxaloacetate + L-glutamate</text>
        <dbReference type="Rhea" id="RHEA:21824"/>
        <dbReference type="ChEBI" id="CHEBI:16452"/>
        <dbReference type="ChEBI" id="CHEBI:16810"/>
        <dbReference type="ChEBI" id="CHEBI:29985"/>
        <dbReference type="ChEBI" id="CHEBI:29991"/>
        <dbReference type="EC" id="2.6.1.1"/>
    </reaction>
</comment>
<comment type="caution">
    <text evidence="9">The sequence shown here is derived from an EMBL/GenBank/DDBJ whole genome shotgun (WGS) entry which is preliminary data.</text>
</comment>
<keyword evidence="5" id="KW-0663">Pyridoxal phosphate</keyword>
<dbReference type="CDD" id="cd00609">
    <property type="entry name" value="AAT_like"/>
    <property type="match status" value="1"/>
</dbReference>
<dbReference type="PANTHER" id="PTHR46383:SF2">
    <property type="entry name" value="AMINOTRANSFERASE"/>
    <property type="match status" value="1"/>
</dbReference>
<dbReference type="InterPro" id="IPR050596">
    <property type="entry name" value="AspAT/PAT-like"/>
</dbReference>
<feature type="domain" description="Aminotransferase class I/classII large" evidence="8">
    <location>
        <begin position="33"/>
        <end position="376"/>
    </location>
</feature>
<dbReference type="Pfam" id="PF00155">
    <property type="entry name" value="Aminotran_1_2"/>
    <property type="match status" value="1"/>
</dbReference>
<dbReference type="SUPFAM" id="SSF53383">
    <property type="entry name" value="PLP-dependent transferases"/>
    <property type="match status" value="1"/>
</dbReference>
<reference evidence="9 10" key="1">
    <citation type="submission" date="2023-03" db="EMBL/GenBank/DDBJ databases">
        <title>Fodinicurvata sp. CAU 1616 isolated from sea sendiment.</title>
        <authorList>
            <person name="Kim W."/>
        </authorList>
    </citation>
    <scope>NUCLEOTIDE SEQUENCE [LARGE SCALE GENOMIC DNA]</scope>
    <source>
        <strain evidence="9 10">CAU 1616</strain>
    </source>
</reference>
<evidence type="ECO:0000313" key="10">
    <source>
        <dbReference type="Proteomes" id="UP001215503"/>
    </source>
</evidence>